<dbReference type="InterPro" id="IPR000086">
    <property type="entry name" value="NUDIX_hydrolase_dom"/>
</dbReference>
<dbReference type="PROSITE" id="PS51462">
    <property type="entry name" value="NUDIX"/>
    <property type="match status" value="1"/>
</dbReference>
<dbReference type="Pfam" id="PF00293">
    <property type="entry name" value="NUDIX"/>
    <property type="match status" value="1"/>
</dbReference>
<gene>
    <name evidence="2" type="ORF">KQI20_09425</name>
</gene>
<dbReference type="EMBL" id="JAHLOQ010000025">
    <property type="protein sequence ID" value="MBU5336658.1"/>
    <property type="molecule type" value="Genomic_DNA"/>
</dbReference>
<reference evidence="2 3" key="1">
    <citation type="submission" date="2021-06" db="EMBL/GenBank/DDBJ databases">
        <authorList>
            <person name="Sun Q."/>
            <person name="Li D."/>
        </authorList>
    </citation>
    <scope>NUCLEOTIDE SEQUENCE [LARGE SCALE GENOMIC DNA]</scope>
    <source>
        <strain evidence="2 3">N19</strain>
    </source>
</reference>
<comment type="caution">
    <text evidence="2">The sequence shown here is derived from an EMBL/GenBank/DDBJ whole genome shotgun (WGS) entry which is preliminary data.</text>
</comment>
<evidence type="ECO:0000313" key="2">
    <source>
        <dbReference type="EMBL" id="MBU5336658.1"/>
    </source>
</evidence>
<dbReference type="InterPro" id="IPR020084">
    <property type="entry name" value="NUDIX_hydrolase_CS"/>
</dbReference>
<feature type="domain" description="Nudix hydrolase" evidence="1">
    <location>
        <begin position="28"/>
        <end position="165"/>
    </location>
</feature>
<accession>A0ABS6DXT3</accession>
<evidence type="ECO:0000313" key="3">
    <source>
        <dbReference type="Proteomes" id="UP001196301"/>
    </source>
</evidence>
<proteinExistence type="predicted"/>
<name>A0ABS6DXT3_9FIRM</name>
<dbReference type="RefSeq" id="WP_216570160.1">
    <property type="nucleotide sequence ID" value="NZ_JAHLOQ010000025.1"/>
</dbReference>
<dbReference type="Proteomes" id="UP001196301">
    <property type="component" value="Unassembled WGS sequence"/>
</dbReference>
<evidence type="ECO:0000259" key="1">
    <source>
        <dbReference type="PROSITE" id="PS51462"/>
    </source>
</evidence>
<organism evidence="2 3">
    <name type="scientific">Intestinibacter bartlettii</name>
    <dbReference type="NCBI Taxonomy" id="261299"/>
    <lineage>
        <taxon>Bacteria</taxon>
        <taxon>Bacillati</taxon>
        <taxon>Bacillota</taxon>
        <taxon>Clostridia</taxon>
        <taxon>Peptostreptococcales</taxon>
        <taxon>Peptostreptococcaceae</taxon>
        <taxon>Intestinibacter</taxon>
    </lineage>
</organism>
<sequence length="192" mass="22548">MEEILDIFNDKLEIIGQDTRTNVHKKGLLHQVVHCWAIEDSKDGRFVYMQQRAEFKDFPLLFDIAVGGHIDAGEIVEDAMLREIKEEIGLDLKLQDLKYEGTIVRDTSSGDFLDKEICRIFTYTSHKAIKFNPGIEVKKMIKIREKEFIDVFLNKKEGLYIINLDDNSEEYKTKKDFCMFGREYETILKNRQ</sequence>
<dbReference type="PANTHER" id="PTHR10885">
    <property type="entry name" value="ISOPENTENYL-DIPHOSPHATE DELTA-ISOMERASE"/>
    <property type="match status" value="1"/>
</dbReference>
<protein>
    <submittedName>
        <fullName evidence="2">NUDIX domain-containing protein</fullName>
    </submittedName>
</protein>
<dbReference type="PROSITE" id="PS00893">
    <property type="entry name" value="NUDIX_BOX"/>
    <property type="match status" value="1"/>
</dbReference>
<dbReference type="PANTHER" id="PTHR10885:SF0">
    <property type="entry name" value="ISOPENTENYL-DIPHOSPHATE DELTA-ISOMERASE"/>
    <property type="match status" value="1"/>
</dbReference>
<keyword evidence="3" id="KW-1185">Reference proteome</keyword>
<dbReference type="CDD" id="cd04692">
    <property type="entry name" value="NUDIX_Hydrolase"/>
    <property type="match status" value="1"/>
</dbReference>